<dbReference type="GO" id="GO:0004419">
    <property type="term" value="F:hydroxymethylglutaryl-CoA lyase activity"/>
    <property type="evidence" value="ECO:0007669"/>
    <property type="project" value="UniProtKB-EC"/>
</dbReference>
<name>A0A4Y9ZKH3_9AGAM</name>
<evidence type="ECO:0000313" key="10">
    <source>
        <dbReference type="Proteomes" id="UP000298061"/>
    </source>
</evidence>
<dbReference type="Gene3D" id="3.20.20.70">
    <property type="entry name" value="Aldolase class I"/>
    <property type="match status" value="1"/>
</dbReference>
<evidence type="ECO:0000256" key="1">
    <source>
        <dbReference type="ARBA" id="ARBA00005143"/>
    </source>
</evidence>
<evidence type="ECO:0000256" key="4">
    <source>
        <dbReference type="ARBA" id="ARBA00022723"/>
    </source>
</evidence>
<accession>A0A4Y9ZKH3</accession>
<dbReference type="OrthoDB" id="1905920at2759"/>
<evidence type="ECO:0000256" key="6">
    <source>
        <dbReference type="ARBA" id="ARBA00049877"/>
    </source>
</evidence>
<comment type="caution">
    <text evidence="9">The sequence shown here is derived from an EMBL/GenBank/DDBJ whole genome shotgun (WGS) entry which is preliminary data.</text>
</comment>
<comment type="similarity">
    <text evidence="2">Belongs to the HMG-CoA lyase family.</text>
</comment>
<dbReference type="GO" id="GO:0046872">
    <property type="term" value="F:metal ion binding"/>
    <property type="evidence" value="ECO:0007669"/>
    <property type="project" value="UniProtKB-KW"/>
</dbReference>
<dbReference type="InterPro" id="IPR000891">
    <property type="entry name" value="PYR_CT"/>
</dbReference>
<organism evidence="9 10">
    <name type="scientific">Hericium alpestre</name>
    <dbReference type="NCBI Taxonomy" id="135208"/>
    <lineage>
        <taxon>Eukaryota</taxon>
        <taxon>Fungi</taxon>
        <taxon>Dikarya</taxon>
        <taxon>Basidiomycota</taxon>
        <taxon>Agaricomycotina</taxon>
        <taxon>Agaricomycetes</taxon>
        <taxon>Russulales</taxon>
        <taxon>Hericiaceae</taxon>
        <taxon>Hericium</taxon>
    </lineage>
</organism>
<reference evidence="9 10" key="1">
    <citation type="submission" date="2019-02" db="EMBL/GenBank/DDBJ databases">
        <title>Genome sequencing of the rare red list fungi Hericium alpestre (H. flagellum).</title>
        <authorList>
            <person name="Buettner E."/>
            <person name="Kellner H."/>
        </authorList>
    </citation>
    <scope>NUCLEOTIDE SEQUENCE [LARGE SCALE GENOMIC DNA]</scope>
    <source>
        <strain evidence="9 10">DSM 108284</strain>
    </source>
</reference>
<dbReference type="STRING" id="135208.A0A4Y9ZKH3"/>
<sequence>MASRAVSSRLLLPARRAAPTRSSRILSALGSRVQRTYATETSSSNFVNIVEVGPRDGLQNEKSVIPPETKIELINRLGRAGMKIIEAGSFVSPKWVPQMAGTAEVATKIEKLPGVTYQYLVPNEKGLSTFLNLLSQEPDVRPGSEIAIFTAATDAFSKANTNVTVAEARGRKFVARADQERKEDEMVDIGGLSSRYSDMTEAERDGDEKWNTGAGIMERLGGRAVGRRVPPGVSQRGPTLERPEVETAEDENEGESARCISDVDCSSSSSQPASDPERQWSEGPGIFVGVCGRGRDVP</sequence>
<dbReference type="Proteomes" id="UP000298061">
    <property type="component" value="Unassembled WGS sequence"/>
</dbReference>
<dbReference type="EMBL" id="SFCI01002423">
    <property type="protein sequence ID" value="TFY73929.1"/>
    <property type="molecule type" value="Genomic_DNA"/>
</dbReference>
<protein>
    <recommendedName>
        <fullName evidence="3">hydroxymethylglutaryl-CoA lyase</fullName>
        <ecNumber evidence="3">4.1.3.4</ecNumber>
    </recommendedName>
</protein>
<dbReference type="InterPro" id="IPR043594">
    <property type="entry name" value="HMGL"/>
</dbReference>
<dbReference type="InterPro" id="IPR013785">
    <property type="entry name" value="Aldolase_TIM"/>
</dbReference>
<comment type="pathway">
    <text evidence="1">Metabolic intermediate metabolism; (S)-3-hydroxy-3-methylglutaryl-CoA degradation; acetoacetate from (S)-3-hydroxy-3-methylglutaryl-CoA: step 1/1.</text>
</comment>
<evidence type="ECO:0000256" key="3">
    <source>
        <dbReference type="ARBA" id="ARBA00012910"/>
    </source>
</evidence>
<dbReference type="UniPathway" id="UPA00896">
    <property type="reaction ID" value="UER00863"/>
</dbReference>
<dbReference type="SUPFAM" id="SSF51569">
    <property type="entry name" value="Aldolase"/>
    <property type="match status" value="1"/>
</dbReference>
<proteinExistence type="inferred from homology"/>
<dbReference type="AlphaFoldDB" id="A0A4Y9ZKH3"/>
<evidence type="ECO:0000256" key="2">
    <source>
        <dbReference type="ARBA" id="ARBA00009405"/>
    </source>
</evidence>
<comment type="catalytic activity">
    <reaction evidence="6">
        <text>(3S)-3-hydroxy-3-methylglutaryl-CoA = acetoacetate + acetyl-CoA</text>
        <dbReference type="Rhea" id="RHEA:24404"/>
        <dbReference type="ChEBI" id="CHEBI:13705"/>
        <dbReference type="ChEBI" id="CHEBI:43074"/>
        <dbReference type="ChEBI" id="CHEBI:57288"/>
        <dbReference type="EC" id="4.1.3.4"/>
    </reaction>
</comment>
<keyword evidence="10" id="KW-1185">Reference proteome</keyword>
<evidence type="ECO:0000259" key="8">
    <source>
        <dbReference type="Pfam" id="PF00682"/>
    </source>
</evidence>
<dbReference type="Pfam" id="PF00682">
    <property type="entry name" value="HMGL-like"/>
    <property type="match status" value="1"/>
</dbReference>
<dbReference type="PANTHER" id="PTHR42738">
    <property type="entry name" value="HYDROXYMETHYLGLUTARYL-COA LYASE"/>
    <property type="match status" value="1"/>
</dbReference>
<feature type="domain" description="Pyruvate carboxyltransferase" evidence="8">
    <location>
        <begin position="47"/>
        <end position="177"/>
    </location>
</feature>
<keyword evidence="4" id="KW-0479">Metal-binding</keyword>
<dbReference type="PANTHER" id="PTHR42738:SF7">
    <property type="entry name" value="HYDROXYMETHYLGLUTARYL-COA LYASE"/>
    <property type="match status" value="1"/>
</dbReference>
<keyword evidence="5" id="KW-0456">Lyase</keyword>
<dbReference type="EC" id="4.1.3.4" evidence="3"/>
<evidence type="ECO:0000256" key="7">
    <source>
        <dbReference type="SAM" id="MobiDB-lite"/>
    </source>
</evidence>
<gene>
    <name evidence="9" type="ORF">EWM64_g10082</name>
</gene>
<dbReference type="GO" id="GO:0046951">
    <property type="term" value="P:ketone body biosynthetic process"/>
    <property type="evidence" value="ECO:0007669"/>
    <property type="project" value="TreeGrafter"/>
</dbReference>
<feature type="compositionally biased region" description="Low complexity" evidence="7">
    <location>
        <begin position="262"/>
        <end position="274"/>
    </location>
</feature>
<dbReference type="GO" id="GO:0006552">
    <property type="term" value="P:L-leucine catabolic process"/>
    <property type="evidence" value="ECO:0007669"/>
    <property type="project" value="TreeGrafter"/>
</dbReference>
<evidence type="ECO:0000313" key="9">
    <source>
        <dbReference type="EMBL" id="TFY73929.1"/>
    </source>
</evidence>
<feature type="region of interest" description="Disordered" evidence="7">
    <location>
        <begin position="223"/>
        <end position="298"/>
    </location>
</feature>
<evidence type="ECO:0000256" key="5">
    <source>
        <dbReference type="ARBA" id="ARBA00023239"/>
    </source>
</evidence>